<evidence type="ECO:0000313" key="1">
    <source>
        <dbReference type="EMBL" id="KAJ8011430.1"/>
    </source>
</evidence>
<evidence type="ECO:0000313" key="2">
    <source>
        <dbReference type="Proteomes" id="UP001157502"/>
    </source>
</evidence>
<dbReference type="EMBL" id="CM055732">
    <property type="protein sequence ID" value="KAJ8011430.1"/>
    <property type="molecule type" value="Genomic_DNA"/>
</dbReference>
<protein>
    <submittedName>
        <fullName evidence="1">Uncharacterized protein</fullName>
    </submittedName>
</protein>
<dbReference type="Proteomes" id="UP001157502">
    <property type="component" value="Chromosome 5"/>
</dbReference>
<name>A0ACC2H6Q7_DALPE</name>
<keyword evidence="2" id="KW-1185">Reference proteome</keyword>
<comment type="caution">
    <text evidence="1">The sequence shown here is derived from an EMBL/GenBank/DDBJ whole genome shotgun (WGS) entry which is preliminary data.</text>
</comment>
<gene>
    <name evidence="1" type="ORF">DPEC_G00058130</name>
</gene>
<accession>A0ACC2H6Q7</accession>
<reference evidence="1" key="1">
    <citation type="submission" date="2021-05" db="EMBL/GenBank/DDBJ databases">
        <authorList>
            <person name="Pan Q."/>
            <person name="Jouanno E."/>
            <person name="Zahm M."/>
            <person name="Klopp C."/>
            <person name="Cabau C."/>
            <person name="Louis A."/>
            <person name="Berthelot C."/>
            <person name="Parey E."/>
            <person name="Roest Crollius H."/>
            <person name="Montfort J."/>
            <person name="Robinson-Rechavi M."/>
            <person name="Bouchez O."/>
            <person name="Lampietro C."/>
            <person name="Lopez Roques C."/>
            <person name="Donnadieu C."/>
            <person name="Postlethwait J."/>
            <person name="Bobe J."/>
            <person name="Dillon D."/>
            <person name="Chandos A."/>
            <person name="von Hippel F."/>
            <person name="Guiguen Y."/>
        </authorList>
    </citation>
    <scope>NUCLEOTIDE SEQUENCE</scope>
    <source>
        <strain evidence="1">YG-Jan2019</strain>
    </source>
</reference>
<sequence length="74" mass="8211">MHPGPLSDGQFYSPPESVAGGTRLEVTATSDRTQSYPRSQLALLTVKEDFALEPLHVLFSYTERLFSLSTMYTA</sequence>
<proteinExistence type="predicted"/>
<organism evidence="1 2">
    <name type="scientific">Dallia pectoralis</name>
    <name type="common">Alaska blackfish</name>
    <dbReference type="NCBI Taxonomy" id="75939"/>
    <lineage>
        <taxon>Eukaryota</taxon>
        <taxon>Metazoa</taxon>
        <taxon>Chordata</taxon>
        <taxon>Craniata</taxon>
        <taxon>Vertebrata</taxon>
        <taxon>Euteleostomi</taxon>
        <taxon>Actinopterygii</taxon>
        <taxon>Neopterygii</taxon>
        <taxon>Teleostei</taxon>
        <taxon>Protacanthopterygii</taxon>
        <taxon>Esociformes</taxon>
        <taxon>Umbridae</taxon>
        <taxon>Dallia</taxon>
    </lineage>
</organism>